<accession>A0A9P8UX80</accession>
<dbReference type="EMBL" id="JAGPXC010000001">
    <property type="protein sequence ID" value="KAH6659835.1"/>
    <property type="molecule type" value="Genomic_DNA"/>
</dbReference>
<dbReference type="Gene3D" id="3.40.630.30">
    <property type="match status" value="1"/>
</dbReference>
<dbReference type="SUPFAM" id="SSF55729">
    <property type="entry name" value="Acyl-CoA N-acyltransferases (Nat)"/>
    <property type="match status" value="1"/>
</dbReference>
<dbReference type="RefSeq" id="XP_045963966.1">
    <property type="nucleotide sequence ID" value="XM_046106285.1"/>
</dbReference>
<comment type="caution">
    <text evidence="2">The sequence shown here is derived from an EMBL/GenBank/DDBJ whole genome shotgun (WGS) entry which is preliminary data.</text>
</comment>
<dbReference type="InterPro" id="IPR053144">
    <property type="entry name" value="Acetyltransferase_Butenolide"/>
</dbReference>
<keyword evidence="3" id="KW-1185">Reference proteome</keyword>
<evidence type="ECO:0000313" key="2">
    <source>
        <dbReference type="EMBL" id="KAH6659835.1"/>
    </source>
</evidence>
<dbReference type="InterPro" id="IPR000182">
    <property type="entry name" value="GNAT_dom"/>
</dbReference>
<dbReference type="PANTHER" id="PTHR43233">
    <property type="entry name" value="FAMILY N-ACETYLTRANSFERASE, PUTATIVE (AFU_ORTHOLOGUE AFUA_6G03350)-RELATED"/>
    <property type="match status" value="1"/>
</dbReference>
<protein>
    <recommendedName>
        <fullName evidence="1">N-acetyltransferase domain-containing protein</fullName>
    </recommendedName>
</protein>
<sequence length="150" mass="15993">MAERSLPAGYILAEGFPSVEDYVHLRTASGLTPKNAEQASAAIRGSWYGVYAAEESSPSKAVAMGRIIGDGGWYFLIADMATLPEHQRKGLADAILKKLVARVKSHAAKGLAYVTLGADVPGRRLYEKNGFEDTMPTTMGMSLCIADAGQ</sequence>
<gene>
    <name evidence="2" type="ORF">BKA67DRAFT_653046</name>
</gene>
<organism evidence="2 3">
    <name type="scientific">Truncatella angustata</name>
    <dbReference type="NCBI Taxonomy" id="152316"/>
    <lineage>
        <taxon>Eukaryota</taxon>
        <taxon>Fungi</taxon>
        <taxon>Dikarya</taxon>
        <taxon>Ascomycota</taxon>
        <taxon>Pezizomycotina</taxon>
        <taxon>Sordariomycetes</taxon>
        <taxon>Xylariomycetidae</taxon>
        <taxon>Amphisphaeriales</taxon>
        <taxon>Sporocadaceae</taxon>
        <taxon>Truncatella</taxon>
    </lineage>
</organism>
<proteinExistence type="predicted"/>
<dbReference type="Proteomes" id="UP000758603">
    <property type="component" value="Unassembled WGS sequence"/>
</dbReference>
<dbReference type="PANTHER" id="PTHR43233:SF1">
    <property type="entry name" value="FAMILY N-ACETYLTRANSFERASE, PUTATIVE (AFU_ORTHOLOGUE AFUA_6G03350)-RELATED"/>
    <property type="match status" value="1"/>
</dbReference>
<dbReference type="InterPro" id="IPR016181">
    <property type="entry name" value="Acyl_CoA_acyltransferase"/>
</dbReference>
<feature type="domain" description="N-acetyltransferase" evidence="1">
    <location>
        <begin position="1"/>
        <end position="150"/>
    </location>
</feature>
<dbReference type="Pfam" id="PF13508">
    <property type="entry name" value="Acetyltransf_7"/>
    <property type="match status" value="1"/>
</dbReference>
<dbReference type="PROSITE" id="PS51186">
    <property type="entry name" value="GNAT"/>
    <property type="match status" value="1"/>
</dbReference>
<reference evidence="2" key="1">
    <citation type="journal article" date="2021" name="Nat. Commun.">
        <title>Genetic determinants of endophytism in the Arabidopsis root mycobiome.</title>
        <authorList>
            <person name="Mesny F."/>
            <person name="Miyauchi S."/>
            <person name="Thiergart T."/>
            <person name="Pickel B."/>
            <person name="Atanasova L."/>
            <person name="Karlsson M."/>
            <person name="Huettel B."/>
            <person name="Barry K.W."/>
            <person name="Haridas S."/>
            <person name="Chen C."/>
            <person name="Bauer D."/>
            <person name="Andreopoulos W."/>
            <person name="Pangilinan J."/>
            <person name="LaButti K."/>
            <person name="Riley R."/>
            <person name="Lipzen A."/>
            <person name="Clum A."/>
            <person name="Drula E."/>
            <person name="Henrissat B."/>
            <person name="Kohler A."/>
            <person name="Grigoriev I.V."/>
            <person name="Martin F.M."/>
            <person name="Hacquard S."/>
        </authorList>
    </citation>
    <scope>NUCLEOTIDE SEQUENCE</scope>
    <source>
        <strain evidence="2">MPI-SDFR-AT-0073</strain>
    </source>
</reference>
<dbReference type="AlphaFoldDB" id="A0A9P8UX80"/>
<evidence type="ECO:0000259" key="1">
    <source>
        <dbReference type="PROSITE" id="PS51186"/>
    </source>
</evidence>
<dbReference type="GO" id="GO:0016747">
    <property type="term" value="F:acyltransferase activity, transferring groups other than amino-acyl groups"/>
    <property type="evidence" value="ECO:0007669"/>
    <property type="project" value="InterPro"/>
</dbReference>
<dbReference type="OrthoDB" id="2744543at2759"/>
<name>A0A9P8UX80_9PEZI</name>
<evidence type="ECO:0000313" key="3">
    <source>
        <dbReference type="Proteomes" id="UP000758603"/>
    </source>
</evidence>
<dbReference type="CDD" id="cd04301">
    <property type="entry name" value="NAT_SF"/>
    <property type="match status" value="1"/>
</dbReference>
<dbReference type="GeneID" id="70135176"/>